<reference evidence="2" key="1">
    <citation type="submission" date="2016-10" db="EMBL/GenBank/DDBJ databases">
        <authorList>
            <person name="Varghese N."/>
            <person name="Submissions S."/>
        </authorList>
    </citation>
    <scope>NUCLEOTIDE SEQUENCE [LARGE SCALE GENOMIC DNA]</scope>
    <source>
        <strain evidence="2">DSM 46732</strain>
    </source>
</reference>
<gene>
    <name evidence="1" type="ORF">SAMN04487905_1095</name>
</gene>
<protein>
    <submittedName>
        <fullName evidence="1">Uncharacterized protein</fullName>
    </submittedName>
</protein>
<organism evidence="1 2">
    <name type="scientific">Actinopolyspora xinjiangensis</name>
    <dbReference type="NCBI Taxonomy" id="405564"/>
    <lineage>
        <taxon>Bacteria</taxon>
        <taxon>Bacillati</taxon>
        <taxon>Actinomycetota</taxon>
        <taxon>Actinomycetes</taxon>
        <taxon>Actinopolysporales</taxon>
        <taxon>Actinopolysporaceae</taxon>
        <taxon>Actinopolyspora</taxon>
    </lineage>
</organism>
<dbReference type="AlphaFoldDB" id="A0A1H0VIP4"/>
<keyword evidence="2" id="KW-1185">Reference proteome</keyword>
<sequence>MTAILEPIPQAWDVSVRVSPREGGRNSFWLEVSAPVSGPVVFYSIPEAAIALNYSGTRLHRHMTALEIAAAVADGVEQVGIDHIRMAIDHVSSISLREVRGQARTCDQQARIRVWTERREDLCTDLAFRLVRATERGL</sequence>
<dbReference type="EMBL" id="FNJR01000009">
    <property type="protein sequence ID" value="SDP78320.1"/>
    <property type="molecule type" value="Genomic_DNA"/>
</dbReference>
<dbReference type="STRING" id="405564.SAMN04487905_1095"/>
<accession>A0A1H0VIP4</accession>
<evidence type="ECO:0000313" key="1">
    <source>
        <dbReference type="EMBL" id="SDP78320.1"/>
    </source>
</evidence>
<dbReference type="Proteomes" id="UP000199497">
    <property type="component" value="Unassembled WGS sequence"/>
</dbReference>
<name>A0A1H0VIP4_9ACTN</name>
<evidence type="ECO:0000313" key="2">
    <source>
        <dbReference type="Proteomes" id="UP000199497"/>
    </source>
</evidence>
<proteinExistence type="predicted"/>